<sequence>MTKRKLLQGQLIHHEDGAAAVEFAFALPILIMFIWGIAQFGMILAADAGMQHALGEGARMATLWPQPTNAAVKQRIQDNVFGNFLGSYTVSDPVASTSTAVNNQYVDLQVTYTVTPDFLFWQGSPINFVRSKRVYVTKLVTASSTSSCGSTSTGGTSTSCTTSPSTPSS</sequence>
<evidence type="ECO:0000313" key="5">
    <source>
        <dbReference type="Proteomes" id="UP001526246"/>
    </source>
</evidence>
<accession>A0ABT3JHU0</accession>
<proteinExistence type="predicted"/>
<protein>
    <submittedName>
        <fullName evidence="4">Pilus assembly protein</fullName>
    </submittedName>
</protein>
<keyword evidence="2" id="KW-0812">Transmembrane</keyword>
<feature type="domain" description="TadE-like" evidence="3">
    <location>
        <begin position="17"/>
        <end position="59"/>
    </location>
</feature>
<evidence type="ECO:0000256" key="2">
    <source>
        <dbReference type="SAM" id="Phobius"/>
    </source>
</evidence>
<feature type="transmembrane region" description="Helical" evidence="2">
    <location>
        <begin position="23"/>
        <end position="46"/>
    </location>
</feature>
<evidence type="ECO:0000256" key="1">
    <source>
        <dbReference type="SAM" id="MobiDB-lite"/>
    </source>
</evidence>
<organism evidence="4 5">
    <name type="scientific">Sphingomonas arvum</name>
    <dbReference type="NCBI Taxonomy" id="2992113"/>
    <lineage>
        <taxon>Bacteria</taxon>
        <taxon>Pseudomonadati</taxon>
        <taxon>Pseudomonadota</taxon>
        <taxon>Alphaproteobacteria</taxon>
        <taxon>Sphingomonadales</taxon>
        <taxon>Sphingomonadaceae</taxon>
        <taxon>Sphingomonas</taxon>
    </lineage>
</organism>
<keyword evidence="2" id="KW-0472">Membrane</keyword>
<keyword evidence="2" id="KW-1133">Transmembrane helix</keyword>
<dbReference type="RefSeq" id="WP_264883597.1">
    <property type="nucleotide sequence ID" value="NZ_JAPDOB010000002.1"/>
</dbReference>
<comment type="caution">
    <text evidence="4">The sequence shown here is derived from an EMBL/GenBank/DDBJ whole genome shotgun (WGS) entry which is preliminary data.</text>
</comment>
<dbReference type="Pfam" id="PF07811">
    <property type="entry name" value="TadE"/>
    <property type="match status" value="1"/>
</dbReference>
<dbReference type="InterPro" id="IPR012495">
    <property type="entry name" value="TadE-like_dom"/>
</dbReference>
<reference evidence="4 5" key="1">
    <citation type="submission" date="2022-10" db="EMBL/GenBank/DDBJ databases">
        <title>Sphingomonas sp.</title>
        <authorList>
            <person name="Jin C."/>
        </authorList>
    </citation>
    <scope>NUCLEOTIDE SEQUENCE [LARGE SCALE GENOMIC DNA]</scope>
    <source>
        <strain evidence="4 5">BN140010</strain>
    </source>
</reference>
<evidence type="ECO:0000259" key="3">
    <source>
        <dbReference type="Pfam" id="PF07811"/>
    </source>
</evidence>
<feature type="region of interest" description="Disordered" evidence="1">
    <location>
        <begin position="144"/>
        <end position="169"/>
    </location>
</feature>
<keyword evidence="5" id="KW-1185">Reference proteome</keyword>
<gene>
    <name evidence="4" type="ORF">OMW55_12605</name>
</gene>
<evidence type="ECO:0000313" key="4">
    <source>
        <dbReference type="EMBL" id="MCW3798648.1"/>
    </source>
</evidence>
<name>A0ABT3JHU0_9SPHN</name>
<dbReference type="EMBL" id="JAPDOB010000002">
    <property type="protein sequence ID" value="MCW3798648.1"/>
    <property type="molecule type" value="Genomic_DNA"/>
</dbReference>
<dbReference type="Proteomes" id="UP001526246">
    <property type="component" value="Unassembled WGS sequence"/>
</dbReference>